<dbReference type="Pfam" id="PF01551">
    <property type="entry name" value="Peptidase_M23"/>
    <property type="match status" value="1"/>
</dbReference>
<dbReference type="Gene3D" id="2.70.70.10">
    <property type="entry name" value="Glucose Permease (Domain IIA)"/>
    <property type="match status" value="1"/>
</dbReference>
<protein>
    <submittedName>
        <fullName evidence="3">Peptidoglycan DD-metalloendopeptidase family protein</fullName>
    </submittedName>
</protein>
<dbReference type="InterPro" id="IPR050570">
    <property type="entry name" value="Cell_wall_metabolism_enzyme"/>
</dbReference>
<gene>
    <name evidence="3" type="ORF">ACFOMG_11740</name>
</gene>
<evidence type="ECO:0000259" key="1">
    <source>
        <dbReference type="Pfam" id="PF01551"/>
    </source>
</evidence>
<reference evidence="4" key="1">
    <citation type="journal article" date="2019" name="Int. J. Syst. Evol. Microbiol.">
        <title>The Global Catalogue of Microorganisms (GCM) 10K type strain sequencing project: providing services to taxonomists for standard genome sequencing and annotation.</title>
        <authorList>
            <consortium name="The Broad Institute Genomics Platform"/>
            <consortium name="The Broad Institute Genome Sequencing Center for Infectious Disease"/>
            <person name="Wu L."/>
            <person name="Ma J."/>
        </authorList>
    </citation>
    <scope>NUCLEOTIDE SEQUENCE [LARGE SCALE GENOMIC DNA]</scope>
    <source>
        <strain evidence="4">KCTC 42424</strain>
    </source>
</reference>
<dbReference type="InterPro" id="IPR040487">
    <property type="entry name" value="Peptidase_M23_N"/>
</dbReference>
<evidence type="ECO:0000313" key="4">
    <source>
        <dbReference type="Proteomes" id="UP001595722"/>
    </source>
</evidence>
<dbReference type="InterPro" id="IPR011055">
    <property type="entry name" value="Dup_hybrid_motif"/>
</dbReference>
<comment type="caution">
    <text evidence="3">The sequence shown here is derived from an EMBL/GenBank/DDBJ whole genome shotgun (WGS) entry which is preliminary data.</text>
</comment>
<dbReference type="EMBL" id="JBHRYB010000013">
    <property type="protein sequence ID" value="MFC3680770.1"/>
    <property type="molecule type" value="Genomic_DNA"/>
</dbReference>
<dbReference type="PANTHER" id="PTHR21666">
    <property type="entry name" value="PEPTIDASE-RELATED"/>
    <property type="match status" value="1"/>
</dbReference>
<dbReference type="PANTHER" id="PTHR21666:SF285">
    <property type="entry name" value="M23 FAMILY METALLOPEPTIDASE"/>
    <property type="match status" value="1"/>
</dbReference>
<evidence type="ECO:0000259" key="2">
    <source>
        <dbReference type="Pfam" id="PF18421"/>
    </source>
</evidence>
<proteinExistence type="predicted"/>
<dbReference type="InterPro" id="IPR016047">
    <property type="entry name" value="M23ase_b-sheet_dom"/>
</dbReference>
<dbReference type="Gene3D" id="2.60.40.1590">
    <property type="entry name" value="Peptidoglycan hydrolase domains"/>
    <property type="match status" value="1"/>
</dbReference>
<dbReference type="Proteomes" id="UP001595722">
    <property type="component" value="Unassembled WGS sequence"/>
</dbReference>
<name>A0ABV7VTZ1_9GAMM</name>
<dbReference type="CDD" id="cd12797">
    <property type="entry name" value="M23_peptidase"/>
    <property type="match status" value="1"/>
</dbReference>
<organism evidence="3 4">
    <name type="scientific">Bacterioplanoides pacificum</name>
    <dbReference type="NCBI Taxonomy" id="1171596"/>
    <lineage>
        <taxon>Bacteria</taxon>
        <taxon>Pseudomonadati</taxon>
        <taxon>Pseudomonadota</taxon>
        <taxon>Gammaproteobacteria</taxon>
        <taxon>Oceanospirillales</taxon>
        <taxon>Oceanospirillaceae</taxon>
        <taxon>Bacterioplanoides</taxon>
    </lineage>
</organism>
<accession>A0ABV7VTZ1</accession>
<sequence>MFELPHTLSQLLFSLFTSGSLLTPLPDAPLPLQQAIPGGLVVLDTGLYGERPQLQFNGMPVMMQQSGQRDSWKAIIGLPLSQPAGPVRVKAADHTLDFVVRDFAYLEQHLQVKKKHVDLSEANLQRVLAEQKQIKQAFRHFSASQSSFQPLRWPLAGPLTSPFGKKRFFNGKPRKPHSGLDIAAPTGTRIYAPAAGKVILTGDFFFNGNSVFIDHGQGLITMYCHLNTITVQTGDNLQTGSVLGEVGASGRATGPHLHWSASLNNARINPLLLLDPRLLTAQPAP</sequence>
<dbReference type="SUPFAM" id="SSF51261">
    <property type="entry name" value="Duplicated hybrid motif"/>
    <property type="match status" value="1"/>
</dbReference>
<feature type="domain" description="Peptidase family M23 N-terminal" evidence="2">
    <location>
        <begin position="34"/>
        <end position="100"/>
    </location>
</feature>
<feature type="domain" description="M23ase beta-sheet core" evidence="1">
    <location>
        <begin position="176"/>
        <end position="270"/>
    </location>
</feature>
<dbReference type="RefSeq" id="WP_376866869.1">
    <property type="nucleotide sequence ID" value="NZ_JBHRYB010000013.1"/>
</dbReference>
<dbReference type="Pfam" id="PF18421">
    <property type="entry name" value="Peptidase_M23_N"/>
    <property type="match status" value="1"/>
</dbReference>
<evidence type="ECO:0000313" key="3">
    <source>
        <dbReference type="EMBL" id="MFC3680770.1"/>
    </source>
</evidence>
<keyword evidence="4" id="KW-1185">Reference proteome</keyword>